<keyword evidence="1" id="KW-0472">Membrane</keyword>
<feature type="transmembrane region" description="Helical" evidence="1">
    <location>
        <begin position="7"/>
        <end position="26"/>
    </location>
</feature>
<sequence length="164" mass="19257">MKNILQIIGVICLIGNIMISVLVTSLDVYSNRYFREYENIKSFKNTKSNMTTDFLVIERAYQDTGPENGIGTFVIEGELSSNHSKIRLSVGKQEYLGSNLNEHALYKSKLTNDYFLKDAPQEYYNYELCSFYMGIYFKVSFYIIIAILLYFLINYIKARRYRLY</sequence>
<keyword evidence="1" id="KW-0812">Transmembrane</keyword>
<keyword evidence="3" id="KW-1185">Reference proteome</keyword>
<dbReference type="AlphaFoldDB" id="A0A085ZNV1"/>
<accession>A0A085ZNV1</accession>
<dbReference type="STRING" id="362418.IW19_11505"/>
<comment type="caution">
    <text evidence="2">The sequence shown here is derived from an EMBL/GenBank/DDBJ whole genome shotgun (WGS) entry which is preliminary data.</text>
</comment>
<dbReference type="EMBL" id="JPRL01000001">
    <property type="protein sequence ID" value="KFF06115.1"/>
    <property type="molecule type" value="Genomic_DNA"/>
</dbReference>
<gene>
    <name evidence="2" type="ORF">IW19_11505</name>
</gene>
<protein>
    <submittedName>
        <fullName evidence="2">Uncharacterized protein</fullName>
    </submittedName>
</protein>
<dbReference type="OrthoDB" id="1364734at2"/>
<feature type="transmembrane region" description="Helical" evidence="1">
    <location>
        <begin position="135"/>
        <end position="156"/>
    </location>
</feature>
<evidence type="ECO:0000256" key="1">
    <source>
        <dbReference type="SAM" id="Phobius"/>
    </source>
</evidence>
<reference evidence="2 3" key="1">
    <citation type="submission" date="2014-07" db="EMBL/GenBank/DDBJ databases">
        <title>Genome of Flavobacterium reichenbachii LMG 25512.</title>
        <authorList>
            <person name="Stropko S.J."/>
            <person name="Pipes S.E."/>
            <person name="Newman J.D."/>
        </authorList>
    </citation>
    <scope>NUCLEOTIDE SEQUENCE [LARGE SCALE GENOMIC DNA]</scope>
    <source>
        <strain evidence="2 3">LMG 25512</strain>
    </source>
</reference>
<keyword evidence="1" id="KW-1133">Transmembrane helix</keyword>
<dbReference type="Proteomes" id="UP000028715">
    <property type="component" value="Unassembled WGS sequence"/>
</dbReference>
<organism evidence="2 3">
    <name type="scientific">Flavobacterium reichenbachii</name>
    <dbReference type="NCBI Taxonomy" id="362418"/>
    <lineage>
        <taxon>Bacteria</taxon>
        <taxon>Pseudomonadati</taxon>
        <taxon>Bacteroidota</taxon>
        <taxon>Flavobacteriia</taxon>
        <taxon>Flavobacteriales</taxon>
        <taxon>Flavobacteriaceae</taxon>
        <taxon>Flavobacterium</taxon>
    </lineage>
</organism>
<dbReference type="RefSeq" id="WP_035684240.1">
    <property type="nucleotide sequence ID" value="NZ_JPRL01000001.1"/>
</dbReference>
<name>A0A085ZNV1_9FLAO</name>
<dbReference type="eggNOG" id="ENOG50348S6">
    <property type="taxonomic scope" value="Bacteria"/>
</dbReference>
<proteinExistence type="predicted"/>
<evidence type="ECO:0000313" key="3">
    <source>
        <dbReference type="Proteomes" id="UP000028715"/>
    </source>
</evidence>
<evidence type="ECO:0000313" key="2">
    <source>
        <dbReference type="EMBL" id="KFF06115.1"/>
    </source>
</evidence>